<organism evidence="1 2">
    <name type="scientific">Bacteroides fragilis</name>
    <dbReference type="NCBI Taxonomy" id="817"/>
    <lineage>
        <taxon>Bacteria</taxon>
        <taxon>Pseudomonadati</taxon>
        <taxon>Bacteroidota</taxon>
        <taxon>Bacteroidia</taxon>
        <taxon>Bacteroidales</taxon>
        <taxon>Bacteroidaceae</taxon>
        <taxon>Bacteroides</taxon>
    </lineage>
</organism>
<sequence>MCYEREGNKCFGEGIAEKNRGFNGSLTEFKRELNRKYGGILTEIEWELNGIQTLTLLMQLGRHLFQGRK</sequence>
<name>A0AAE6EW94_BACFG</name>
<evidence type="ECO:0000313" key="1">
    <source>
        <dbReference type="EMBL" id="QCQ47127.1"/>
    </source>
</evidence>
<dbReference type="EMBL" id="CP036546">
    <property type="protein sequence ID" value="QCQ47127.1"/>
    <property type="molecule type" value="Genomic_DNA"/>
</dbReference>
<dbReference type="AlphaFoldDB" id="A0AAE6EW94"/>
<proteinExistence type="predicted"/>
<gene>
    <name evidence="1" type="ORF">EC80_021030</name>
</gene>
<reference evidence="1 2" key="1">
    <citation type="submission" date="2019-03" db="EMBL/GenBank/DDBJ databases">
        <title>Complete genome assembly of MDR B. fragilis.</title>
        <authorList>
            <person name="Sydenham T.V."/>
            <person name="Hasman H."/>
            <person name="Justesen U.S."/>
        </authorList>
    </citation>
    <scope>NUCLEOTIDE SEQUENCE [LARGE SCALE GENOMIC DNA]</scope>
    <source>
        <strain evidence="1 2">DCMSKEJBY0001B</strain>
    </source>
</reference>
<accession>A0AAE6EW94</accession>
<evidence type="ECO:0000313" key="2">
    <source>
        <dbReference type="Proteomes" id="UP000036847"/>
    </source>
</evidence>
<dbReference type="Proteomes" id="UP000036847">
    <property type="component" value="Chromosome"/>
</dbReference>
<protein>
    <submittedName>
        <fullName evidence="1">Uncharacterized protein</fullName>
    </submittedName>
</protein>